<dbReference type="Proteomes" id="UP000054011">
    <property type="component" value="Unassembled WGS sequence"/>
</dbReference>
<keyword evidence="2" id="KW-1185">Reference proteome</keyword>
<sequence length="193" mass="20344">MSPSTTPSLVELIGRADERGLAAAALACLDRCMPLLVPEATDQLRPLWLGVARGGAGWSRRLAETTAVLEDARPAPVGDEEAALVRSMLDAAPAGWAPGSLRAWADTCSLTALELHQRLGAAATPELARALDRCRAGDLDAVGPLAGGELRRQVRALEILAEGGAYGLRRVLELSAEGRRILQAVVSRRARIA</sequence>
<gene>
    <name evidence="1" type="ORF">ATE80_22430</name>
</gene>
<protein>
    <submittedName>
        <fullName evidence="1">Uncharacterized protein</fullName>
    </submittedName>
</protein>
<dbReference type="RefSeq" id="WP_058944060.1">
    <property type="nucleotide sequence ID" value="NZ_LNSV01000069.1"/>
</dbReference>
<evidence type="ECO:0000313" key="2">
    <source>
        <dbReference type="Proteomes" id="UP000054011"/>
    </source>
</evidence>
<dbReference type="EMBL" id="LNSV01000069">
    <property type="protein sequence ID" value="KUH36627.1"/>
    <property type="molecule type" value="Genomic_DNA"/>
</dbReference>
<accession>A0A100Y2T3</accession>
<organism evidence="1 2">
    <name type="scientific">Streptomyces kanasensis</name>
    <dbReference type="NCBI Taxonomy" id="936756"/>
    <lineage>
        <taxon>Bacteria</taxon>
        <taxon>Bacillati</taxon>
        <taxon>Actinomycetota</taxon>
        <taxon>Actinomycetes</taxon>
        <taxon>Kitasatosporales</taxon>
        <taxon>Streptomycetaceae</taxon>
        <taxon>Streptomyces</taxon>
    </lineage>
</organism>
<comment type="caution">
    <text evidence="1">The sequence shown here is derived from an EMBL/GenBank/DDBJ whole genome shotgun (WGS) entry which is preliminary data.</text>
</comment>
<name>A0A100Y2T3_9ACTN</name>
<dbReference type="STRING" id="936756.ATE80_22430"/>
<proteinExistence type="predicted"/>
<reference evidence="1 2" key="1">
    <citation type="submission" date="2015-11" db="EMBL/GenBank/DDBJ databases">
        <title>Genome-wide analysis reveals the secondary metabolome in Streptomyces kanasensis ZX01.</title>
        <authorList>
            <person name="Zhang G."/>
            <person name="Han L."/>
            <person name="Feng J."/>
            <person name="Zhang X."/>
        </authorList>
    </citation>
    <scope>NUCLEOTIDE SEQUENCE [LARGE SCALE GENOMIC DNA]</scope>
    <source>
        <strain evidence="1 2">ZX01</strain>
    </source>
</reference>
<dbReference type="AlphaFoldDB" id="A0A100Y2T3"/>
<dbReference type="OrthoDB" id="4329296at2"/>
<evidence type="ECO:0000313" key="1">
    <source>
        <dbReference type="EMBL" id="KUH36627.1"/>
    </source>
</evidence>